<sequence length="58" mass="6373">MGLEEQTIESLDNRCEVCGAELTPEELEDILERGGPVLCAVHADDLVELDDDLTEDDV</sequence>
<evidence type="ECO:0000313" key="1">
    <source>
        <dbReference type="EMBL" id="CAB4913047.1"/>
    </source>
</evidence>
<proteinExistence type="predicted"/>
<accession>A0A6J7GWW5</accession>
<dbReference type="EMBL" id="CAFBMX010000001">
    <property type="protein sequence ID" value="CAB4913047.1"/>
    <property type="molecule type" value="Genomic_DNA"/>
</dbReference>
<name>A0A6J7GWW5_9ZZZZ</name>
<protein>
    <submittedName>
        <fullName evidence="1">Unannotated protein</fullName>
    </submittedName>
</protein>
<gene>
    <name evidence="1" type="ORF">UFOPK3674_00040</name>
</gene>
<dbReference type="AlphaFoldDB" id="A0A6J7GWW5"/>
<organism evidence="1">
    <name type="scientific">freshwater metagenome</name>
    <dbReference type="NCBI Taxonomy" id="449393"/>
    <lineage>
        <taxon>unclassified sequences</taxon>
        <taxon>metagenomes</taxon>
        <taxon>ecological metagenomes</taxon>
    </lineage>
</organism>
<reference evidence="1" key="1">
    <citation type="submission" date="2020-05" db="EMBL/GenBank/DDBJ databases">
        <authorList>
            <person name="Chiriac C."/>
            <person name="Salcher M."/>
            <person name="Ghai R."/>
            <person name="Kavagutti S V."/>
        </authorList>
    </citation>
    <scope>NUCLEOTIDE SEQUENCE</scope>
</reference>